<dbReference type="AlphaFoldDB" id="A0A0V8H6C8"/>
<sequence>MKKLIMAFTGLFLLAGLTGCGTDSSPETETDSQETNAAPDSNQTEKGIVAGSMEPSLIEQEAKNGKLVYEYKIKNQTEKEKTFVFSTGQTIDFEIKDKNGEVVYRDSEGKMYTQAIQEITVKQGEEFSRSLTLPNLESGTYTLTVWLTAKGEDQYKVKQEINVP</sequence>
<evidence type="ECO:0000256" key="1">
    <source>
        <dbReference type="SAM" id="MobiDB-lite"/>
    </source>
</evidence>
<keyword evidence="2" id="KW-0732">Signal</keyword>
<feature type="chain" id="PRO_5038620166" evidence="2">
    <location>
        <begin position="22"/>
        <end position="164"/>
    </location>
</feature>
<proteinExistence type="predicted"/>
<accession>A0A0V8H6C8</accession>
<keyword evidence="5" id="KW-1185">Reference proteome</keyword>
<dbReference type="RefSeq" id="WP_058299987.1">
    <property type="nucleotide sequence ID" value="NZ_FMAU01000010.1"/>
</dbReference>
<protein>
    <submittedName>
        <fullName evidence="4">Intracellular proteinase inhibitor</fullName>
    </submittedName>
</protein>
<reference evidence="5" key="1">
    <citation type="submission" date="2016-08" db="EMBL/GenBank/DDBJ databases">
        <authorList>
            <person name="Varghese N."/>
            <person name="Submissions Spin"/>
        </authorList>
    </citation>
    <scope>NUCLEOTIDE SEQUENCE [LARGE SCALE GENOMIC DNA]</scope>
    <source>
        <strain evidence="5">SGD-1123</strain>
    </source>
</reference>
<dbReference type="EMBL" id="FMAU01000010">
    <property type="protein sequence ID" value="SCC35564.1"/>
    <property type="molecule type" value="Genomic_DNA"/>
</dbReference>
<dbReference type="Pfam" id="PF12690">
    <property type="entry name" value="BsuPI"/>
    <property type="match status" value="1"/>
</dbReference>
<dbReference type="InterPro" id="IPR020481">
    <property type="entry name" value="Intracell_prot_inh_BsuPI"/>
</dbReference>
<evidence type="ECO:0000313" key="5">
    <source>
        <dbReference type="Proteomes" id="UP000181997"/>
    </source>
</evidence>
<dbReference type="InterPro" id="IPR038144">
    <property type="entry name" value="IPI"/>
</dbReference>
<dbReference type="Proteomes" id="UP000181997">
    <property type="component" value="Unassembled WGS sequence"/>
</dbReference>
<evidence type="ECO:0000259" key="3">
    <source>
        <dbReference type="Pfam" id="PF12690"/>
    </source>
</evidence>
<dbReference type="OrthoDB" id="2453194at2"/>
<evidence type="ECO:0000256" key="2">
    <source>
        <dbReference type="SAM" id="SignalP"/>
    </source>
</evidence>
<dbReference type="PROSITE" id="PS51257">
    <property type="entry name" value="PROKAR_LIPOPROTEIN"/>
    <property type="match status" value="1"/>
</dbReference>
<organism evidence="4 5">
    <name type="scientific">[Bacillus] enclensis</name>
    <dbReference type="NCBI Taxonomy" id="1402860"/>
    <lineage>
        <taxon>Bacteria</taxon>
        <taxon>Bacillati</taxon>
        <taxon>Bacillota</taxon>
        <taxon>Bacilli</taxon>
        <taxon>Bacillales</taxon>
        <taxon>Bacillaceae</taxon>
        <taxon>Rossellomorea</taxon>
    </lineage>
</organism>
<evidence type="ECO:0000313" key="4">
    <source>
        <dbReference type="EMBL" id="SCC35564.1"/>
    </source>
</evidence>
<feature type="domain" description="Intracellular proteinase inhibitor BsuPI" evidence="3">
    <location>
        <begin position="61"/>
        <end position="150"/>
    </location>
</feature>
<feature type="compositionally biased region" description="Polar residues" evidence="1">
    <location>
        <begin position="33"/>
        <end position="45"/>
    </location>
</feature>
<dbReference type="Gene3D" id="2.60.40.2360">
    <property type="entry name" value="Intracellular proteinase inhibitor BsuPI"/>
    <property type="match status" value="1"/>
</dbReference>
<gene>
    <name evidence="4" type="ORF">GA0061094_4242</name>
</gene>
<name>A0A0V8H6C8_9BACI</name>
<feature type="region of interest" description="Disordered" evidence="1">
    <location>
        <begin position="22"/>
        <end position="45"/>
    </location>
</feature>
<feature type="signal peptide" evidence="2">
    <location>
        <begin position="1"/>
        <end position="21"/>
    </location>
</feature>